<protein>
    <submittedName>
        <fullName evidence="2">Group-specific protein</fullName>
    </submittedName>
</protein>
<reference evidence="2 3" key="1">
    <citation type="submission" date="2018-06" db="EMBL/GenBank/DDBJ databases">
        <authorList>
            <consortium name="Pathogen Informatics"/>
            <person name="Doyle S."/>
        </authorList>
    </citation>
    <scope>NUCLEOTIDE SEQUENCE [LARGE SCALE GENOMIC DNA]</scope>
    <source>
        <strain evidence="2 3">NCTC7582</strain>
    </source>
</reference>
<proteinExistence type="predicted"/>
<feature type="chain" id="PRO_5015845268" evidence="1">
    <location>
        <begin position="32"/>
        <end position="268"/>
    </location>
</feature>
<gene>
    <name evidence="2" type="ORF">NCTC7582_03069</name>
</gene>
<dbReference type="RefSeq" id="WP_112117646.1">
    <property type="nucleotide sequence ID" value="NZ_UAQE01000001.1"/>
</dbReference>
<dbReference type="AlphaFoldDB" id="A0A2X0YXW6"/>
<evidence type="ECO:0000313" key="2">
    <source>
        <dbReference type="EMBL" id="SPU00187.1"/>
    </source>
</evidence>
<dbReference type="Gene3D" id="2.40.320.10">
    <property type="entry name" value="Hypothetical Protein Pfu-838710-001"/>
    <property type="match status" value="1"/>
</dbReference>
<name>A0A2X0YXW6_9BACI</name>
<evidence type="ECO:0000256" key="1">
    <source>
        <dbReference type="SAM" id="SignalP"/>
    </source>
</evidence>
<feature type="signal peptide" evidence="1">
    <location>
        <begin position="1"/>
        <end position="31"/>
    </location>
</feature>
<accession>A0A2X0YXW6</accession>
<organism evidence="2 3">
    <name type="scientific">Lysinibacillus capsici</name>
    <dbReference type="NCBI Taxonomy" id="2115968"/>
    <lineage>
        <taxon>Bacteria</taxon>
        <taxon>Bacillati</taxon>
        <taxon>Bacillota</taxon>
        <taxon>Bacilli</taxon>
        <taxon>Bacillales</taxon>
        <taxon>Bacillaceae</taxon>
        <taxon>Lysinibacillus</taxon>
    </lineage>
</organism>
<keyword evidence="1" id="KW-0732">Signal</keyword>
<dbReference type="Proteomes" id="UP000251431">
    <property type="component" value="Unassembled WGS sequence"/>
</dbReference>
<evidence type="ECO:0000313" key="3">
    <source>
        <dbReference type="Proteomes" id="UP000251431"/>
    </source>
</evidence>
<sequence length="268" mass="30556">MTKLKKWAFYLCVLGLIVISMMGVNTTQAKAAIEPGHEIKFNIKPEIFNESTIVQAFQATKKDDVKVYFYDTLDQSFLRHDYIHRLRVYKGSNKMDITYKKRFLNTPLSEAMAETMNHGFTGSESNYKFELDIKGDHRTFTISRKESLKTSAEVSYDSVATNVAKKLILENAPKKIVNWNSEAWYKNTLSQVVVYGPANATTYKGSFLGHEADIEVWQYKGDIMVELSTKVDDAAQAATIEKQWYEQLLSTGYLSGDQRGKTAFVMDK</sequence>
<dbReference type="EMBL" id="UAQE01000001">
    <property type="protein sequence ID" value="SPU00187.1"/>
    <property type="molecule type" value="Genomic_DNA"/>
</dbReference>